<proteinExistence type="predicted"/>
<feature type="transmembrane region" description="Helical" evidence="1">
    <location>
        <begin position="33"/>
        <end position="66"/>
    </location>
</feature>
<dbReference type="Pfam" id="PF03767">
    <property type="entry name" value="Acid_phosphat_B"/>
    <property type="match status" value="1"/>
</dbReference>
<dbReference type="STRING" id="3821.A0A151S1Q1"/>
<dbReference type="InterPro" id="IPR023214">
    <property type="entry name" value="HAD_sf"/>
</dbReference>
<evidence type="ECO:0000313" key="3">
    <source>
        <dbReference type="Proteomes" id="UP000075243"/>
    </source>
</evidence>
<dbReference type="EMBL" id="KQ483493">
    <property type="protein sequence ID" value="KYP48716.1"/>
    <property type="molecule type" value="Genomic_DNA"/>
</dbReference>
<sequence>MSAYGHQMEQMYSAQSLSGGSELRRSSFALESGFYITSFAATIFVAALAALGLLLITLLISLAMMLQSCQSSHAGVIEVQNIHDEYSYCKVYSLHAKLNNLEGHNFPNHCKDLAIQYIKGGQYARDLDSTKSVIEDYFNSVRPSDDGLDVVLLDIDGIFSPNPHSSNLFQSSNNNCVLEAKKLKRMLLLRIYTNLQAGGWSIILLSREHGTHQNVTINRLVSAGFRNWSSLVMSLEDEDSTKGNENFSRQRNVIQTKGYRLKSMISSQMDALAVVDREIRFFWLPDPIFDVFEQAKENIGAGY</sequence>
<name>A0A151S1Q1_CAJCA</name>
<keyword evidence="1" id="KW-1133">Transmembrane helix</keyword>
<dbReference type="Gramene" id="C.cajan_27933.t">
    <property type="protein sequence ID" value="C.cajan_27933.t"/>
    <property type="gene ID" value="C.cajan_27933"/>
</dbReference>
<dbReference type="OMA" id="IQMVLTY"/>
<dbReference type="AlphaFoldDB" id="A0A151S1Q1"/>
<keyword evidence="1" id="KW-0812">Transmembrane</keyword>
<evidence type="ECO:0000256" key="1">
    <source>
        <dbReference type="SAM" id="Phobius"/>
    </source>
</evidence>
<reference evidence="2" key="1">
    <citation type="journal article" date="2012" name="Nat. Biotechnol.">
        <title>Draft genome sequence of pigeonpea (Cajanus cajan), an orphan legume crop of resource-poor farmers.</title>
        <authorList>
            <person name="Varshney R.K."/>
            <person name="Chen W."/>
            <person name="Li Y."/>
            <person name="Bharti A.K."/>
            <person name="Saxena R.K."/>
            <person name="Schlueter J.A."/>
            <person name="Donoghue M.T."/>
            <person name="Azam S."/>
            <person name="Fan G."/>
            <person name="Whaley A.M."/>
            <person name="Farmer A.D."/>
            <person name="Sheridan J."/>
            <person name="Iwata A."/>
            <person name="Tuteja R."/>
            <person name="Penmetsa R.V."/>
            <person name="Wu W."/>
            <person name="Upadhyaya H.D."/>
            <person name="Yang S.P."/>
            <person name="Shah T."/>
            <person name="Saxena K.B."/>
            <person name="Michael T."/>
            <person name="McCombie W.R."/>
            <person name="Yang B."/>
            <person name="Zhang G."/>
            <person name="Yang H."/>
            <person name="Wang J."/>
            <person name="Spillane C."/>
            <person name="Cook D.R."/>
            <person name="May G.D."/>
            <person name="Xu X."/>
            <person name="Jackson S.A."/>
        </authorList>
    </citation>
    <scope>NUCLEOTIDE SEQUENCE [LARGE SCALE GENOMIC DNA]</scope>
</reference>
<dbReference type="Proteomes" id="UP000075243">
    <property type="component" value="Unassembled WGS sequence"/>
</dbReference>
<dbReference type="Gene3D" id="3.40.50.1000">
    <property type="entry name" value="HAD superfamily/HAD-like"/>
    <property type="match status" value="1"/>
</dbReference>
<dbReference type="PANTHER" id="PTHR31284">
    <property type="entry name" value="ACID PHOSPHATASE-LIKE PROTEIN"/>
    <property type="match status" value="1"/>
</dbReference>
<keyword evidence="3" id="KW-1185">Reference proteome</keyword>
<organism evidence="2 3">
    <name type="scientific">Cajanus cajan</name>
    <name type="common">Pigeon pea</name>
    <name type="synonym">Cajanus indicus</name>
    <dbReference type="NCBI Taxonomy" id="3821"/>
    <lineage>
        <taxon>Eukaryota</taxon>
        <taxon>Viridiplantae</taxon>
        <taxon>Streptophyta</taxon>
        <taxon>Embryophyta</taxon>
        <taxon>Tracheophyta</taxon>
        <taxon>Spermatophyta</taxon>
        <taxon>Magnoliopsida</taxon>
        <taxon>eudicotyledons</taxon>
        <taxon>Gunneridae</taxon>
        <taxon>Pentapetalae</taxon>
        <taxon>rosids</taxon>
        <taxon>fabids</taxon>
        <taxon>Fabales</taxon>
        <taxon>Fabaceae</taxon>
        <taxon>Papilionoideae</taxon>
        <taxon>50 kb inversion clade</taxon>
        <taxon>NPAAA clade</taxon>
        <taxon>indigoferoid/millettioid clade</taxon>
        <taxon>Phaseoleae</taxon>
        <taxon>Cajanus</taxon>
    </lineage>
</organism>
<dbReference type="OrthoDB" id="1900337at2759"/>
<accession>A0A151S1Q1</accession>
<dbReference type="InterPro" id="IPR005519">
    <property type="entry name" value="Acid_phosphat_B-like"/>
</dbReference>
<keyword evidence="1" id="KW-0472">Membrane</keyword>
<gene>
    <name evidence="2" type="ORF">KK1_029606</name>
</gene>
<dbReference type="PANTHER" id="PTHR31284:SF22">
    <property type="entry name" value="ACID PHOSPHATASE"/>
    <property type="match status" value="1"/>
</dbReference>
<evidence type="ECO:0000313" key="2">
    <source>
        <dbReference type="EMBL" id="KYP48716.1"/>
    </source>
</evidence>
<protein>
    <submittedName>
        <fullName evidence="2">Uncharacterized protein At2g39920 family</fullName>
    </submittedName>
</protein>